<keyword evidence="5" id="KW-0256">Endoplasmic reticulum</keyword>
<organism evidence="8 9">
    <name type="scientific">Macrostomum lignano</name>
    <dbReference type="NCBI Taxonomy" id="282301"/>
    <lineage>
        <taxon>Eukaryota</taxon>
        <taxon>Metazoa</taxon>
        <taxon>Spiralia</taxon>
        <taxon>Lophotrochozoa</taxon>
        <taxon>Platyhelminthes</taxon>
        <taxon>Rhabditophora</taxon>
        <taxon>Macrostomorpha</taxon>
        <taxon>Macrostomida</taxon>
        <taxon>Macrostomidae</taxon>
        <taxon>Macrostomum</taxon>
    </lineage>
</organism>
<dbReference type="PANTHER" id="PTHR12174">
    <property type="entry name" value="SIGNAL PEPTIDE PEPTIDASE"/>
    <property type="match status" value="1"/>
</dbReference>
<evidence type="ECO:0000313" key="9">
    <source>
        <dbReference type="WBParaSite" id="maker-uti_cns_0007483-snap-gene-0.3-mRNA-1"/>
    </source>
</evidence>
<dbReference type="Proteomes" id="UP000095280">
    <property type="component" value="Unplaced"/>
</dbReference>
<comment type="subcellular location">
    <subcellularLocation>
        <location evidence="1">Endoplasmic reticulum membrane</location>
        <topology evidence="1">Multi-pass membrane protein</topology>
    </subcellularLocation>
</comment>
<dbReference type="InterPro" id="IPR007369">
    <property type="entry name" value="Peptidase_A22B_SPP"/>
</dbReference>
<keyword evidence="3" id="KW-0812">Transmembrane</keyword>
<dbReference type="GO" id="GO:0042500">
    <property type="term" value="F:aspartic endopeptidase activity, intramembrane cleaving"/>
    <property type="evidence" value="ECO:0007669"/>
    <property type="project" value="InterPro"/>
</dbReference>
<dbReference type="GO" id="GO:0006465">
    <property type="term" value="P:signal peptide processing"/>
    <property type="evidence" value="ECO:0007669"/>
    <property type="project" value="TreeGrafter"/>
</dbReference>
<evidence type="ECO:0000256" key="2">
    <source>
        <dbReference type="ARBA" id="ARBA00006859"/>
    </source>
</evidence>
<sequence>MENATLNDTLNGTAGNATFTATTEGFLLAYSSLFTMAIVPIIIGSLQSVAANKLNKETGEVETMTSKDAAMFPLYASGALFGIYLFFKLISKEYINMLLAFYFFLLGVLALTHVLKPVYHRLVPASLPNRSFNIRILEFVSKLKPAAAGEAKEKEKQQTGEKAEQKQPASDEAAPAGEEAAGKGSELWLNLDFDLLDLANLAVSACVGLWYLATRHWLANNAFGLAFAINAIELLHLNKVATGAILLSGLFIYDVFWVFGTNVMVTVAKSFEAPIKLVFPQDLLEKGLAADKFAMLGLGDIVIPGIFVALLLRYDAARGRSGRPYFCCCLAAYCAGLLATIVVMHVFKHAQPALLYLVPCCLGAPLLLALARGELGCLLRYEDTDGAADSRTGAKKTD</sequence>
<evidence type="ECO:0000313" key="8">
    <source>
        <dbReference type="Proteomes" id="UP000095280"/>
    </source>
</evidence>
<dbReference type="Pfam" id="PF04258">
    <property type="entry name" value="Peptidase_A22B"/>
    <property type="match status" value="1"/>
</dbReference>
<dbReference type="GO" id="GO:0098553">
    <property type="term" value="C:lumenal side of endoplasmic reticulum membrane"/>
    <property type="evidence" value="ECO:0007669"/>
    <property type="project" value="TreeGrafter"/>
</dbReference>
<evidence type="ECO:0000256" key="7">
    <source>
        <dbReference type="ARBA" id="ARBA00023136"/>
    </source>
</evidence>
<keyword evidence="8" id="KW-1185">Reference proteome</keyword>
<keyword evidence="4" id="KW-0378">Hydrolase</keyword>
<dbReference type="WBParaSite" id="maker-uti_cns_0007483-snap-gene-0.3-mRNA-1">
    <property type="protein sequence ID" value="maker-uti_cns_0007483-snap-gene-0.3-mRNA-1"/>
    <property type="gene ID" value="maker-uti_cns_0007483-snap-gene-0.3"/>
</dbReference>
<proteinExistence type="inferred from homology"/>
<evidence type="ECO:0000256" key="4">
    <source>
        <dbReference type="ARBA" id="ARBA00022801"/>
    </source>
</evidence>
<evidence type="ECO:0000256" key="5">
    <source>
        <dbReference type="ARBA" id="ARBA00022824"/>
    </source>
</evidence>
<dbReference type="PANTHER" id="PTHR12174:SF23">
    <property type="entry name" value="MINOR HISTOCOMPATIBILITY ANTIGEN H13"/>
    <property type="match status" value="1"/>
</dbReference>
<evidence type="ECO:0000256" key="3">
    <source>
        <dbReference type="ARBA" id="ARBA00022692"/>
    </source>
</evidence>
<comment type="similarity">
    <text evidence="2">Belongs to the peptidase A22B family.</text>
</comment>
<dbReference type="InterPro" id="IPR006639">
    <property type="entry name" value="Preselin/SPP"/>
</dbReference>
<dbReference type="STRING" id="282301.A0A1I8HR63"/>
<protein>
    <submittedName>
        <fullName evidence="9">Signal peptide peptidase</fullName>
    </submittedName>
</protein>
<keyword evidence="7" id="KW-0472">Membrane</keyword>
<evidence type="ECO:0000256" key="6">
    <source>
        <dbReference type="ARBA" id="ARBA00022989"/>
    </source>
</evidence>
<dbReference type="SMART" id="SM00730">
    <property type="entry name" value="PSN"/>
    <property type="match status" value="1"/>
</dbReference>
<dbReference type="GO" id="GO:0033619">
    <property type="term" value="P:membrane protein proteolysis"/>
    <property type="evidence" value="ECO:0007669"/>
    <property type="project" value="TreeGrafter"/>
</dbReference>
<dbReference type="GO" id="GO:0098554">
    <property type="term" value="C:cytoplasmic side of endoplasmic reticulum membrane"/>
    <property type="evidence" value="ECO:0007669"/>
    <property type="project" value="TreeGrafter"/>
</dbReference>
<evidence type="ECO:0000256" key="1">
    <source>
        <dbReference type="ARBA" id="ARBA00004477"/>
    </source>
</evidence>
<reference evidence="9" key="1">
    <citation type="submission" date="2016-11" db="UniProtKB">
        <authorList>
            <consortium name="WormBaseParasite"/>
        </authorList>
    </citation>
    <scope>IDENTIFICATION</scope>
</reference>
<dbReference type="OrthoDB" id="29661at2759"/>
<dbReference type="AlphaFoldDB" id="A0A1I8HR63"/>
<name>A0A1I8HR63_9PLAT</name>
<keyword evidence="6" id="KW-1133">Transmembrane helix</keyword>
<accession>A0A1I8HR63</accession>